<dbReference type="PANTHER" id="PTHR13947:SF37">
    <property type="entry name" value="LD18367P"/>
    <property type="match status" value="1"/>
</dbReference>
<evidence type="ECO:0000256" key="1">
    <source>
        <dbReference type="ARBA" id="ARBA00022679"/>
    </source>
</evidence>
<dbReference type="OrthoDB" id="6869927at2"/>
<dbReference type="STRING" id="1117707.VQ7734_00888"/>
<dbReference type="Proteomes" id="UP000184600">
    <property type="component" value="Unassembled WGS sequence"/>
</dbReference>
<keyword evidence="4" id="KW-1185">Reference proteome</keyword>
<keyword evidence="1 3" id="KW-0808">Transferase</keyword>
<feature type="domain" description="N-acetyltransferase" evidence="2">
    <location>
        <begin position="1"/>
        <end position="158"/>
    </location>
</feature>
<dbReference type="Pfam" id="PF00583">
    <property type="entry name" value="Acetyltransf_1"/>
    <property type="match status" value="1"/>
</dbReference>
<evidence type="ECO:0000313" key="3">
    <source>
        <dbReference type="EMBL" id="SHO55169.1"/>
    </source>
</evidence>
<reference evidence="4" key="1">
    <citation type="submission" date="2016-12" db="EMBL/GenBank/DDBJ databases">
        <authorList>
            <person name="Rodrigo-Torres L."/>
            <person name="Arahal R.D."/>
            <person name="Lucena T."/>
        </authorList>
    </citation>
    <scope>NUCLEOTIDE SEQUENCE [LARGE SCALE GENOMIC DNA]</scope>
</reference>
<dbReference type="InterPro" id="IPR000182">
    <property type="entry name" value="GNAT_dom"/>
</dbReference>
<dbReference type="SUPFAM" id="SSF55729">
    <property type="entry name" value="Acyl-CoA N-acyltransferases (Nat)"/>
    <property type="match status" value="1"/>
</dbReference>
<name>A0A1M7YRC1_9VIBR</name>
<dbReference type="CDD" id="cd04301">
    <property type="entry name" value="NAT_SF"/>
    <property type="match status" value="1"/>
</dbReference>
<dbReference type="PANTHER" id="PTHR13947">
    <property type="entry name" value="GNAT FAMILY N-ACETYLTRANSFERASE"/>
    <property type="match status" value="1"/>
</dbReference>
<proteinExistence type="predicted"/>
<dbReference type="Gene3D" id="3.40.630.30">
    <property type="match status" value="1"/>
</dbReference>
<evidence type="ECO:0000313" key="4">
    <source>
        <dbReference type="Proteomes" id="UP000184600"/>
    </source>
</evidence>
<dbReference type="InterPro" id="IPR050769">
    <property type="entry name" value="NAT_camello-type"/>
</dbReference>
<dbReference type="GO" id="GO:0008080">
    <property type="term" value="F:N-acetyltransferase activity"/>
    <property type="evidence" value="ECO:0007669"/>
    <property type="project" value="InterPro"/>
</dbReference>
<dbReference type="EMBL" id="FRFG01000012">
    <property type="protein sequence ID" value="SHO55169.1"/>
    <property type="molecule type" value="Genomic_DNA"/>
</dbReference>
<protein>
    <submittedName>
        <fullName evidence="3">Putative acetyltransferase</fullName>
    </submittedName>
</protein>
<dbReference type="RefSeq" id="WP_073580072.1">
    <property type="nucleotide sequence ID" value="NZ_AP024897.1"/>
</dbReference>
<dbReference type="AlphaFoldDB" id="A0A1M7YRC1"/>
<evidence type="ECO:0000259" key="2">
    <source>
        <dbReference type="PROSITE" id="PS51186"/>
    </source>
</evidence>
<organism evidence="3 4">
    <name type="scientific">Vibrio quintilis</name>
    <dbReference type="NCBI Taxonomy" id="1117707"/>
    <lineage>
        <taxon>Bacteria</taxon>
        <taxon>Pseudomonadati</taxon>
        <taxon>Pseudomonadota</taxon>
        <taxon>Gammaproteobacteria</taxon>
        <taxon>Vibrionales</taxon>
        <taxon>Vibrionaceae</taxon>
        <taxon>Vibrio</taxon>
    </lineage>
</organism>
<gene>
    <name evidence="3" type="ORF">VQ7734_00888</name>
</gene>
<dbReference type="InterPro" id="IPR016181">
    <property type="entry name" value="Acyl_CoA_acyltransferase"/>
</dbReference>
<dbReference type="PROSITE" id="PS51186">
    <property type="entry name" value="GNAT"/>
    <property type="match status" value="1"/>
</dbReference>
<accession>A0A1M7YRC1</accession>
<sequence>MEIRQATRDDIDGLISLLNQIGRLHHQHEPLVFTPPSDDHQAFWLKALEDETRLFSVAVIEQQTGEKIAGLITARIDINETIPFVTSMPVCRIGTVVVDEHCRRSGVGRALLKHCEQWAQAHDAFQTRLEVMSFNEAAKSFYEQLGYQQQSEIRAKML</sequence>